<dbReference type="Proteomes" id="UP000016927">
    <property type="component" value="Unassembled WGS sequence"/>
</dbReference>
<dbReference type="GO" id="GO:0005737">
    <property type="term" value="C:cytoplasm"/>
    <property type="evidence" value="ECO:0007669"/>
    <property type="project" value="UniProtKB-ARBA"/>
</dbReference>
<dbReference type="OMA" id="EASIPCI"/>
<comment type="similarity">
    <text evidence="2">Belongs to the eukaryotic RPC34/RPC39 RNA polymerase subunit family.</text>
</comment>
<dbReference type="VEuPathDB" id="MicrosporidiaDB:NBO_507g0005"/>
<dbReference type="InterPro" id="IPR016049">
    <property type="entry name" value="RNA_pol_Rpc34-like"/>
</dbReference>
<evidence type="ECO:0000313" key="7">
    <source>
        <dbReference type="Proteomes" id="UP000016927"/>
    </source>
</evidence>
<keyword evidence="3 6" id="KW-0240">DNA-directed RNA polymerase</keyword>
<keyword evidence="4" id="KW-0804">Transcription</keyword>
<dbReference type="AlphaFoldDB" id="R0MDN2"/>
<reference evidence="6 7" key="1">
    <citation type="journal article" date="2013" name="BMC Genomics">
        <title>Comparative genomics of parasitic silkworm microsporidia reveal an association between genome expansion and host adaptation.</title>
        <authorList>
            <person name="Pan G."/>
            <person name="Xu J."/>
            <person name="Li T."/>
            <person name="Xia Q."/>
            <person name="Liu S.L."/>
            <person name="Zhang G."/>
            <person name="Li S."/>
            <person name="Li C."/>
            <person name="Liu H."/>
            <person name="Yang L."/>
            <person name="Liu T."/>
            <person name="Zhang X."/>
            <person name="Wu Z."/>
            <person name="Fan W."/>
            <person name="Dang X."/>
            <person name="Xiang H."/>
            <person name="Tao M."/>
            <person name="Li Y."/>
            <person name="Hu J."/>
            <person name="Li Z."/>
            <person name="Lin L."/>
            <person name="Luo J."/>
            <person name="Geng L."/>
            <person name="Wang L."/>
            <person name="Long M."/>
            <person name="Wan Y."/>
            <person name="He N."/>
            <person name="Zhang Z."/>
            <person name="Lu C."/>
            <person name="Keeling P.J."/>
            <person name="Wang J."/>
            <person name="Xiang Z."/>
            <person name="Zhou Z."/>
        </authorList>
    </citation>
    <scope>NUCLEOTIDE SEQUENCE [LARGE SCALE GENOMIC DNA]</scope>
    <source>
        <strain evidence="7">CQ1 / CVCC 102059</strain>
    </source>
</reference>
<evidence type="ECO:0000256" key="2">
    <source>
        <dbReference type="ARBA" id="ARBA00011038"/>
    </source>
</evidence>
<evidence type="ECO:0000256" key="5">
    <source>
        <dbReference type="ARBA" id="ARBA00023242"/>
    </source>
</evidence>
<dbReference type="Gene3D" id="1.10.10.10">
    <property type="entry name" value="Winged helix-like DNA-binding domain superfamily/Winged helix DNA-binding domain"/>
    <property type="match status" value="2"/>
</dbReference>
<dbReference type="FunFam" id="1.10.10.10:FF:000116">
    <property type="entry name" value="DNA-directed RNA polymerase III subunit RPC6"/>
    <property type="match status" value="1"/>
</dbReference>
<evidence type="ECO:0000256" key="3">
    <source>
        <dbReference type="ARBA" id="ARBA00022478"/>
    </source>
</evidence>
<evidence type="ECO:0000256" key="4">
    <source>
        <dbReference type="ARBA" id="ARBA00023163"/>
    </source>
</evidence>
<dbReference type="GO" id="GO:0005666">
    <property type="term" value="C:RNA polymerase III complex"/>
    <property type="evidence" value="ECO:0007669"/>
    <property type="project" value="InterPro"/>
</dbReference>
<dbReference type="GO" id="GO:0006383">
    <property type="term" value="P:transcription by RNA polymerase III"/>
    <property type="evidence" value="ECO:0007669"/>
    <property type="project" value="InterPro"/>
</dbReference>
<gene>
    <name evidence="6" type="primary">RPC6</name>
    <name evidence="6" type="ORF">NBO_507g0005</name>
</gene>
<dbReference type="EMBL" id="KB909415">
    <property type="protein sequence ID" value="EOB12190.1"/>
    <property type="molecule type" value="Genomic_DNA"/>
</dbReference>
<organism evidence="6 7">
    <name type="scientific">Nosema bombycis (strain CQ1 / CVCC 102059)</name>
    <name type="common">Microsporidian parasite</name>
    <name type="synonym">Pebrine of silkworm</name>
    <dbReference type="NCBI Taxonomy" id="578461"/>
    <lineage>
        <taxon>Eukaryota</taxon>
        <taxon>Fungi</taxon>
        <taxon>Fungi incertae sedis</taxon>
        <taxon>Microsporidia</taxon>
        <taxon>Nosematidae</taxon>
        <taxon>Nosema</taxon>
    </lineage>
</organism>
<dbReference type="GO" id="GO:0005654">
    <property type="term" value="C:nucleoplasm"/>
    <property type="evidence" value="ECO:0007669"/>
    <property type="project" value="UniProtKB-ARBA"/>
</dbReference>
<evidence type="ECO:0000313" key="6">
    <source>
        <dbReference type="EMBL" id="EOB12190.1"/>
    </source>
</evidence>
<keyword evidence="7" id="KW-1185">Reference proteome</keyword>
<dbReference type="Pfam" id="PF05158">
    <property type="entry name" value="RNA_pol_Rpc34"/>
    <property type="match status" value="1"/>
</dbReference>
<dbReference type="HOGENOM" id="CLU_033661_0_1_1"/>
<sequence length="273" mass="31873">MSLLNTPYPPPFHYSFISSLLPLHHIPPLPFPSNTPPSPPHHMDTLLDFINNYDEGVSLDQIRILLPNLSKEHLVDFLNKLINSNKITIFKKDGLVYYKSTSGSDDYESLLLNLISQSSTEGLWFREIKEKTNMPHNLAMKILRNLENKRLIKSMKCIKNNRKVYVLYDLVPSDDVTGGYWFNENEVDLECVQNIFKIVYQFIKKNTFIEDPNCLIKINNCPTLYEIGEYLNGLKILNYEIKEKDLKSLLDVMIYEDKIEMIEEERYTCVNNV</sequence>
<dbReference type="PANTHER" id="PTHR12780">
    <property type="entry name" value="RNA POLYMERASE III DNA DIRECTED , 39KD SUBUNIT-RELATED"/>
    <property type="match status" value="1"/>
</dbReference>
<dbReference type="InterPro" id="IPR007832">
    <property type="entry name" value="RNA_pol_Rpc34"/>
</dbReference>
<dbReference type="OrthoDB" id="613763at2759"/>
<dbReference type="SUPFAM" id="SSF46785">
    <property type="entry name" value="Winged helix' DNA-binding domain"/>
    <property type="match status" value="2"/>
</dbReference>
<protein>
    <submittedName>
        <fullName evidence="6">DNA-directed RNA polymerase III subunit RPC6</fullName>
    </submittedName>
</protein>
<proteinExistence type="inferred from homology"/>
<accession>R0MDN2</accession>
<keyword evidence="5" id="KW-0539">Nucleus</keyword>
<comment type="subcellular location">
    <subcellularLocation>
        <location evidence="1">Nucleus</location>
    </subcellularLocation>
</comment>
<dbReference type="InterPro" id="IPR036388">
    <property type="entry name" value="WH-like_DNA-bd_sf"/>
</dbReference>
<name>R0MDN2_NOSB1</name>
<evidence type="ECO:0000256" key="1">
    <source>
        <dbReference type="ARBA" id="ARBA00004123"/>
    </source>
</evidence>
<dbReference type="STRING" id="578461.R0MDN2"/>
<dbReference type="InterPro" id="IPR036390">
    <property type="entry name" value="WH_DNA-bd_sf"/>
</dbReference>